<proteinExistence type="predicted"/>
<accession>A0AAV4RWQ1</accession>
<evidence type="ECO:0000313" key="1">
    <source>
        <dbReference type="EMBL" id="GIY25134.1"/>
    </source>
</evidence>
<protein>
    <submittedName>
        <fullName evidence="1">Uncharacterized protein</fullName>
    </submittedName>
</protein>
<keyword evidence="2" id="KW-1185">Reference proteome</keyword>
<comment type="caution">
    <text evidence="1">The sequence shown here is derived from an EMBL/GenBank/DDBJ whole genome shotgun (WGS) entry which is preliminary data.</text>
</comment>
<gene>
    <name evidence="1" type="ORF">CEXT_105131</name>
</gene>
<sequence>MAEINDEFTTIYPTSDELSFDEFYCNLSYLNQANVSNESFCKCHLGWIVLLASNFGGKHCYNFLLPRIQWCQV</sequence>
<name>A0AAV4RWQ1_CAEEX</name>
<reference evidence="1 2" key="1">
    <citation type="submission" date="2021-06" db="EMBL/GenBank/DDBJ databases">
        <title>Caerostris extrusa draft genome.</title>
        <authorList>
            <person name="Kono N."/>
            <person name="Arakawa K."/>
        </authorList>
    </citation>
    <scope>NUCLEOTIDE SEQUENCE [LARGE SCALE GENOMIC DNA]</scope>
</reference>
<evidence type="ECO:0000313" key="2">
    <source>
        <dbReference type="Proteomes" id="UP001054945"/>
    </source>
</evidence>
<organism evidence="1 2">
    <name type="scientific">Caerostris extrusa</name>
    <name type="common">Bark spider</name>
    <name type="synonym">Caerostris bankana</name>
    <dbReference type="NCBI Taxonomy" id="172846"/>
    <lineage>
        <taxon>Eukaryota</taxon>
        <taxon>Metazoa</taxon>
        <taxon>Ecdysozoa</taxon>
        <taxon>Arthropoda</taxon>
        <taxon>Chelicerata</taxon>
        <taxon>Arachnida</taxon>
        <taxon>Araneae</taxon>
        <taxon>Araneomorphae</taxon>
        <taxon>Entelegynae</taxon>
        <taxon>Araneoidea</taxon>
        <taxon>Araneidae</taxon>
        <taxon>Caerostris</taxon>
    </lineage>
</organism>
<dbReference type="EMBL" id="BPLR01008496">
    <property type="protein sequence ID" value="GIY25134.1"/>
    <property type="molecule type" value="Genomic_DNA"/>
</dbReference>
<dbReference type="AlphaFoldDB" id="A0AAV4RWQ1"/>
<dbReference type="Proteomes" id="UP001054945">
    <property type="component" value="Unassembled WGS sequence"/>
</dbReference>